<dbReference type="KEGG" id="vg:26794630"/>
<sequence length="277" mass="29045">MLFMNIARKFGGHVFMSEEGGAEQGGGGGAAPEASPEAAPEKAEKVTLGTPEAKPEPTPEAKPEVTETPEDNGMQQYIDKYSEENPALGLALGFLRDAGISPTDPAFALAETEGDFELLKAALATKGLPGTDAMVAILEKAVGEHFAAIEAHEQKTAQIVGEILGDQKDEILEWARSTADDTEKEAFNDMFEAGGVYARAAAVLLQQAYSGTGATIPAKSAAQVTTGPGTGANTPLTAREYATAVSELAHKLQGDPRGTAEYQALTRRREIGRSRGL</sequence>
<organism evidence="2 3">
    <name type="scientific">Cronobacter phage Dev-CD-23823</name>
    <dbReference type="NCBI Taxonomy" id="1712539"/>
    <lineage>
        <taxon>Viruses</taxon>
        <taxon>Duplodnaviria</taxon>
        <taxon>Heunggongvirae</taxon>
        <taxon>Uroviricota</taxon>
        <taxon>Caudoviricetes</taxon>
        <taxon>Autographivirales</taxon>
        <taxon>Autonotataviridae</taxon>
        <taxon>Melnykvirinae</taxon>
        <taxon>Cronosvirus</taxon>
        <taxon>Cronosvirus DevCD23823</taxon>
    </lineage>
</organism>
<dbReference type="Proteomes" id="UP000203587">
    <property type="component" value="Segment"/>
</dbReference>
<evidence type="ECO:0000313" key="2">
    <source>
        <dbReference type="EMBL" id="CUH74609.1"/>
    </source>
</evidence>
<dbReference type="RefSeq" id="YP_009223408.1">
    <property type="nucleotide sequence ID" value="NC_029070.1"/>
</dbReference>
<accession>A0A0K8IXB9</accession>
<feature type="compositionally biased region" description="Basic and acidic residues" evidence="1">
    <location>
        <begin position="53"/>
        <end position="65"/>
    </location>
</feature>
<protein>
    <submittedName>
        <fullName evidence="2">Scaffolding protein</fullName>
    </submittedName>
</protein>
<dbReference type="OrthoDB" id="19753at10239"/>
<dbReference type="EMBL" id="LN878149">
    <property type="protein sequence ID" value="CUH74609.1"/>
    <property type="molecule type" value="Genomic_DNA"/>
</dbReference>
<proteinExistence type="predicted"/>
<keyword evidence="3" id="KW-1185">Reference proteome</keyword>
<evidence type="ECO:0000256" key="1">
    <source>
        <dbReference type="SAM" id="MobiDB-lite"/>
    </source>
</evidence>
<gene>
    <name evidence="2" type="primary">gp34</name>
</gene>
<reference evidence="3" key="1">
    <citation type="submission" date="2015-08" db="EMBL/GenBank/DDBJ databases">
        <title>Cronobacter phage Dev-CD-23823.</title>
        <authorList>
            <person name="Kajsik M."/>
            <person name="Drahovska H."/>
        </authorList>
    </citation>
    <scope>NUCLEOTIDE SEQUENCE [LARGE SCALE GENOMIC DNA]</scope>
</reference>
<feature type="region of interest" description="Disordered" evidence="1">
    <location>
        <begin position="17"/>
        <end position="70"/>
    </location>
</feature>
<dbReference type="GeneID" id="26794630"/>
<name>A0A0K8IXB9_9CAUD</name>
<evidence type="ECO:0000313" key="3">
    <source>
        <dbReference type="Proteomes" id="UP000203587"/>
    </source>
</evidence>